<protein>
    <submittedName>
        <fullName evidence="1">Uncharacterized protein</fullName>
    </submittedName>
</protein>
<name>A0A8D9E8G0_9HEMI</name>
<organism evidence="1">
    <name type="scientific">Cacopsylla melanoneura</name>
    <dbReference type="NCBI Taxonomy" id="428564"/>
    <lineage>
        <taxon>Eukaryota</taxon>
        <taxon>Metazoa</taxon>
        <taxon>Ecdysozoa</taxon>
        <taxon>Arthropoda</taxon>
        <taxon>Hexapoda</taxon>
        <taxon>Insecta</taxon>
        <taxon>Pterygota</taxon>
        <taxon>Neoptera</taxon>
        <taxon>Paraneoptera</taxon>
        <taxon>Hemiptera</taxon>
        <taxon>Sternorrhyncha</taxon>
        <taxon>Psylloidea</taxon>
        <taxon>Psyllidae</taxon>
        <taxon>Psyllinae</taxon>
        <taxon>Cacopsylla</taxon>
    </lineage>
</organism>
<accession>A0A8D9E8G0</accession>
<proteinExistence type="predicted"/>
<dbReference type="AlphaFoldDB" id="A0A8D9E8G0"/>
<sequence>MLLLISPWIPGKIHFWPNRTRIPLLSSISRHRCNKKYFCSYDVGTCIVANTSTICFPLCGHTHFDIQKPIWPLTPICFAMYGHTHFNIQKPIFQMSPIFCSGAKLAIDLPCPN</sequence>
<dbReference type="EMBL" id="HBUF01465437">
    <property type="protein sequence ID" value="CAG6744371.1"/>
    <property type="molecule type" value="Transcribed_RNA"/>
</dbReference>
<evidence type="ECO:0000313" key="1">
    <source>
        <dbReference type="EMBL" id="CAG6744371.1"/>
    </source>
</evidence>
<reference evidence="1" key="1">
    <citation type="submission" date="2021-05" db="EMBL/GenBank/DDBJ databases">
        <authorList>
            <person name="Alioto T."/>
            <person name="Alioto T."/>
            <person name="Gomez Garrido J."/>
        </authorList>
    </citation>
    <scope>NUCLEOTIDE SEQUENCE</scope>
</reference>